<keyword evidence="4" id="KW-0238">DNA-binding</keyword>
<dbReference type="GeneID" id="63744409"/>
<evidence type="ECO:0000256" key="6">
    <source>
        <dbReference type="ARBA" id="ARBA00023242"/>
    </source>
</evidence>
<reference evidence="10" key="1">
    <citation type="journal article" date="2017" name="Genome Biol.">
        <title>Comparative genomics reveals high biological diversity and specific adaptations in the industrially and medically important fungal genus Aspergillus.</title>
        <authorList>
            <person name="de Vries R.P."/>
            <person name="Riley R."/>
            <person name="Wiebenga A."/>
            <person name="Aguilar-Osorio G."/>
            <person name="Amillis S."/>
            <person name="Uchima C.A."/>
            <person name="Anderluh G."/>
            <person name="Asadollahi M."/>
            <person name="Askin M."/>
            <person name="Barry K."/>
            <person name="Battaglia E."/>
            <person name="Bayram O."/>
            <person name="Benocci T."/>
            <person name="Braus-Stromeyer S.A."/>
            <person name="Caldana C."/>
            <person name="Canovas D."/>
            <person name="Cerqueira G.C."/>
            <person name="Chen F."/>
            <person name="Chen W."/>
            <person name="Choi C."/>
            <person name="Clum A."/>
            <person name="Dos Santos R.A."/>
            <person name="Damasio A.R."/>
            <person name="Diallinas G."/>
            <person name="Emri T."/>
            <person name="Fekete E."/>
            <person name="Flipphi M."/>
            <person name="Freyberg S."/>
            <person name="Gallo A."/>
            <person name="Gournas C."/>
            <person name="Habgood R."/>
            <person name="Hainaut M."/>
            <person name="Harispe M.L."/>
            <person name="Henrissat B."/>
            <person name="Hilden K.S."/>
            <person name="Hope R."/>
            <person name="Hossain A."/>
            <person name="Karabika E."/>
            <person name="Karaffa L."/>
            <person name="Karanyi Z."/>
            <person name="Krasevec N."/>
            <person name="Kuo A."/>
            <person name="Kusch H."/>
            <person name="LaButti K."/>
            <person name="Lagendijk E.L."/>
            <person name="Lapidus A."/>
            <person name="Levasseur A."/>
            <person name="Lindquist E."/>
            <person name="Lipzen A."/>
            <person name="Logrieco A.F."/>
            <person name="MacCabe A."/>
            <person name="Maekelae M.R."/>
            <person name="Malavazi I."/>
            <person name="Melin P."/>
            <person name="Meyer V."/>
            <person name="Mielnichuk N."/>
            <person name="Miskei M."/>
            <person name="Molnar A.P."/>
            <person name="Mule G."/>
            <person name="Ngan C.Y."/>
            <person name="Orejas M."/>
            <person name="Orosz E."/>
            <person name="Ouedraogo J.P."/>
            <person name="Overkamp K.M."/>
            <person name="Park H.-S."/>
            <person name="Perrone G."/>
            <person name="Piumi F."/>
            <person name="Punt P.J."/>
            <person name="Ram A.F."/>
            <person name="Ramon A."/>
            <person name="Rauscher S."/>
            <person name="Record E."/>
            <person name="Riano-Pachon D.M."/>
            <person name="Robert V."/>
            <person name="Roehrig J."/>
            <person name="Ruller R."/>
            <person name="Salamov A."/>
            <person name="Salih N.S."/>
            <person name="Samson R.A."/>
            <person name="Sandor E."/>
            <person name="Sanguinetti M."/>
            <person name="Schuetze T."/>
            <person name="Sepcic K."/>
            <person name="Shelest E."/>
            <person name="Sherlock G."/>
            <person name="Sophianopoulou V."/>
            <person name="Squina F.M."/>
            <person name="Sun H."/>
            <person name="Susca A."/>
            <person name="Todd R.B."/>
            <person name="Tsang A."/>
            <person name="Unkles S.E."/>
            <person name="van de Wiele N."/>
            <person name="van Rossen-Uffink D."/>
            <person name="Oliveira J.V."/>
            <person name="Vesth T.C."/>
            <person name="Visser J."/>
            <person name="Yu J.-H."/>
            <person name="Zhou M."/>
            <person name="Andersen M.R."/>
            <person name="Archer D.B."/>
            <person name="Baker S.E."/>
            <person name="Benoit I."/>
            <person name="Brakhage A.A."/>
            <person name="Braus G.H."/>
            <person name="Fischer R."/>
            <person name="Frisvad J.C."/>
            <person name="Goldman G.H."/>
            <person name="Houbraken J."/>
            <person name="Oakley B."/>
            <person name="Pocsi I."/>
            <person name="Scazzocchio C."/>
            <person name="Seiboth B."/>
            <person name="vanKuyk P.A."/>
            <person name="Wortman J."/>
            <person name="Dyer P.S."/>
            <person name="Grigoriev I.V."/>
        </authorList>
    </citation>
    <scope>NUCLEOTIDE SEQUENCE [LARGE SCALE GENOMIC DNA]</scope>
    <source>
        <strain evidence="10">DTO 134E9</strain>
    </source>
</reference>
<dbReference type="GO" id="GO:0008270">
    <property type="term" value="F:zinc ion binding"/>
    <property type="evidence" value="ECO:0007669"/>
    <property type="project" value="InterPro"/>
</dbReference>
<dbReference type="GO" id="GO:0000981">
    <property type="term" value="F:DNA-binding transcription factor activity, RNA polymerase II-specific"/>
    <property type="evidence" value="ECO:0007669"/>
    <property type="project" value="InterPro"/>
</dbReference>
<dbReference type="SUPFAM" id="SSF57701">
    <property type="entry name" value="Zn2/Cys6 DNA-binding domain"/>
    <property type="match status" value="1"/>
</dbReference>
<dbReference type="Pfam" id="PF04082">
    <property type="entry name" value="Fungal_trans"/>
    <property type="match status" value="1"/>
</dbReference>
<dbReference type="GO" id="GO:0003677">
    <property type="term" value="F:DNA binding"/>
    <property type="evidence" value="ECO:0007669"/>
    <property type="project" value="UniProtKB-KW"/>
</dbReference>
<accession>A0A1L9RF33</accession>
<evidence type="ECO:0000256" key="3">
    <source>
        <dbReference type="ARBA" id="ARBA00023015"/>
    </source>
</evidence>
<evidence type="ECO:0000259" key="8">
    <source>
        <dbReference type="PROSITE" id="PS50048"/>
    </source>
</evidence>
<dbReference type="InterPro" id="IPR007219">
    <property type="entry name" value="XnlR_reg_dom"/>
</dbReference>
<evidence type="ECO:0000256" key="2">
    <source>
        <dbReference type="ARBA" id="ARBA00022833"/>
    </source>
</evidence>
<evidence type="ECO:0000256" key="4">
    <source>
        <dbReference type="ARBA" id="ARBA00023125"/>
    </source>
</evidence>
<dbReference type="PANTHER" id="PTHR47171:SF1">
    <property type="entry name" value="ZN(II)2CYS6 TRANSCRIPTION FACTOR (EUROFUNG)"/>
    <property type="match status" value="1"/>
</dbReference>
<dbReference type="InterPro" id="IPR052073">
    <property type="entry name" value="Amide_Lactam_Regulators"/>
</dbReference>
<dbReference type="PROSITE" id="PS50048">
    <property type="entry name" value="ZN2_CY6_FUNGAL_2"/>
    <property type="match status" value="1"/>
</dbReference>
<dbReference type="STRING" id="1073089.A0A1L9RF33"/>
<keyword evidence="5" id="KW-0804">Transcription</keyword>
<dbReference type="GO" id="GO:0006351">
    <property type="term" value="P:DNA-templated transcription"/>
    <property type="evidence" value="ECO:0007669"/>
    <property type="project" value="InterPro"/>
</dbReference>
<evidence type="ECO:0000256" key="1">
    <source>
        <dbReference type="ARBA" id="ARBA00022723"/>
    </source>
</evidence>
<protein>
    <recommendedName>
        <fullName evidence="8">Zn(2)-C6 fungal-type domain-containing protein</fullName>
    </recommendedName>
</protein>
<dbReference type="SMART" id="SM00906">
    <property type="entry name" value="Fungal_trans"/>
    <property type="match status" value="1"/>
</dbReference>
<feature type="domain" description="Zn(2)-C6 fungal-type" evidence="8">
    <location>
        <begin position="26"/>
        <end position="57"/>
    </location>
</feature>
<dbReference type="EMBL" id="KV878214">
    <property type="protein sequence ID" value="OJJ33514.1"/>
    <property type="molecule type" value="Genomic_DNA"/>
</dbReference>
<keyword evidence="3" id="KW-0805">Transcription regulation</keyword>
<keyword evidence="1" id="KW-0479">Metal-binding</keyword>
<dbReference type="CDD" id="cd12148">
    <property type="entry name" value="fungal_TF_MHR"/>
    <property type="match status" value="1"/>
</dbReference>
<dbReference type="PANTHER" id="PTHR47171">
    <property type="entry name" value="FARA-RELATED"/>
    <property type="match status" value="1"/>
</dbReference>
<dbReference type="InterPro" id="IPR036864">
    <property type="entry name" value="Zn2-C6_fun-type_DNA-bd_sf"/>
</dbReference>
<evidence type="ECO:0000256" key="5">
    <source>
        <dbReference type="ARBA" id="ARBA00023163"/>
    </source>
</evidence>
<evidence type="ECO:0000256" key="7">
    <source>
        <dbReference type="SAM" id="MobiDB-lite"/>
    </source>
</evidence>
<feature type="region of interest" description="Disordered" evidence="7">
    <location>
        <begin position="1"/>
        <end position="20"/>
    </location>
</feature>
<keyword evidence="10" id="KW-1185">Reference proteome</keyword>
<sequence length="707" mass="79090">MVESFENLRGNSSSDTPPPLRRARVACKACNARRVKCDAGNGQPCWHCRIRQIPCELIESKRGKYARKARLARNPRISRPSQDVDMLAQTIQTPPDTVGVDAIQDDRDEGSERRSTDQTQTGRAQPDPCSLSYIIEMVYRPEGGSAEPLKVHYPIPASIADRPAPSHQPELVSWQDALTLPERHVADKLVHAFFDIIHPAYPVFDRRNFTELYLQSQVSPLVLQTIFLLGFTVGSDTLVHEAGYRDRETARKTHYLRAKTLYDADYETNATIVAAVLFLLGFWWAGPEDQKDSCFWIGCATTVAQSVGMHRSTSHCITSQPARSLRKRIWWSIYTRDRHTSAAFGRPFRIRDEDCDVEPLTVDDFNFDNDYDQTLIPVQKDFHTSYVIEMSKLARILGDILVGEFSPRRPVLERFDTAALAGQLTQWESQLPSNLRRAPLDESLGAPFWASMLHFSYHYCQILLFRPKVIQNLSSAEAERDVRARKAADLITRIAEDLLAGDLIRFGQIHLVPALFGALSIHTIVICRNDHIRRQLAENKSRQCVLALSELAKSWPVKIWIAKAFVNLMRRLTGQGSAGGSIVNVSSSITTDHNSVPSSGHWGLLGLQYTTGSGNIATQINDRDQTAHNSLGASIQHTNLNACQPRSLHPSDYLLPATDQLLSDSFWAGSLDNAIDLDLLLHNGLGSILSTPYEGLNAVDNPNPQNL</sequence>
<dbReference type="RefSeq" id="XP_040687191.1">
    <property type="nucleotide sequence ID" value="XM_040828561.1"/>
</dbReference>
<dbReference type="Gene3D" id="4.10.240.10">
    <property type="entry name" value="Zn(2)-C6 fungal-type DNA-binding domain"/>
    <property type="match status" value="1"/>
</dbReference>
<dbReference type="OrthoDB" id="5121955at2759"/>
<keyword evidence="6" id="KW-0539">Nucleus</keyword>
<dbReference type="AlphaFoldDB" id="A0A1L9RF33"/>
<keyword evidence="2" id="KW-0862">Zinc</keyword>
<organism evidence="9 10">
    <name type="scientific">Aspergillus wentii DTO 134E9</name>
    <dbReference type="NCBI Taxonomy" id="1073089"/>
    <lineage>
        <taxon>Eukaryota</taxon>
        <taxon>Fungi</taxon>
        <taxon>Dikarya</taxon>
        <taxon>Ascomycota</taxon>
        <taxon>Pezizomycotina</taxon>
        <taxon>Eurotiomycetes</taxon>
        <taxon>Eurotiomycetidae</taxon>
        <taxon>Eurotiales</taxon>
        <taxon>Aspergillaceae</taxon>
        <taxon>Aspergillus</taxon>
        <taxon>Aspergillus subgen. Cremei</taxon>
    </lineage>
</organism>
<evidence type="ECO:0000313" key="9">
    <source>
        <dbReference type="EMBL" id="OJJ33514.1"/>
    </source>
</evidence>
<dbReference type="SMART" id="SM00066">
    <property type="entry name" value="GAL4"/>
    <property type="match status" value="1"/>
</dbReference>
<gene>
    <name evidence="9" type="ORF">ASPWEDRAFT_115181</name>
</gene>
<proteinExistence type="predicted"/>
<dbReference type="Proteomes" id="UP000184383">
    <property type="component" value="Unassembled WGS sequence"/>
</dbReference>
<dbReference type="VEuPathDB" id="FungiDB:ASPWEDRAFT_115181"/>
<name>A0A1L9RF33_ASPWE</name>
<evidence type="ECO:0000313" key="10">
    <source>
        <dbReference type="Proteomes" id="UP000184383"/>
    </source>
</evidence>
<feature type="region of interest" description="Disordered" evidence="7">
    <location>
        <begin position="92"/>
        <end position="127"/>
    </location>
</feature>
<dbReference type="Pfam" id="PF00172">
    <property type="entry name" value="Zn_clus"/>
    <property type="match status" value="1"/>
</dbReference>
<dbReference type="InterPro" id="IPR001138">
    <property type="entry name" value="Zn2Cys6_DnaBD"/>
</dbReference>